<comment type="caution">
    <text evidence="1">The sequence shown here is derived from an EMBL/GenBank/DDBJ whole genome shotgun (WGS) entry which is preliminary data.</text>
</comment>
<dbReference type="EMBL" id="NBTY01000065">
    <property type="protein sequence ID" value="OTP76043.1"/>
    <property type="molecule type" value="Genomic_DNA"/>
</dbReference>
<organism evidence="1">
    <name type="scientific">Caballeronia sordidicola</name>
    <name type="common">Burkholderia sordidicola</name>
    <dbReference type="NCBI Taxonomy" id="196367"/>
    <lineage>
        <taxon>Bacteria</taxon>
        <taxon>Pseudomonadati</taxon>
        <taxon>Pseudomonadota</taxon>
        <taxon>Betaproteobacteria</taxon>
        <taxon>Burkholderiales</taxon>
        <taxon>Burkholderiaceae</taxon>
        <taxon>Caballeronia</taxon>
    </lineage>
</organism>
<reference evidence="1" key="1">
    <citation type="submission" date="2017-03" db="EMBL/GenBank/DDBJ databases">
        <title>Genome analysis of strain PAMC 26510.</title>
        <authorList>
            <person name="Oh H.-M."/>
            <person name="Yang J.-A."/>
        </authorList>
    </citation>
    <scope>NUCLEOTIDE SEQUENCE [LARGE SCALE GENOMIC DNA]</scope>
    <source>
        <strain evidence="1">PAMC 26510</strain>
    </source>
</reference>
<sequence>MSRTNRSPRITRI</sequence>
<gene>
    <name evidence="1" type="ORF">PAMC26510_12010</name>
</gene>
<protein>
    <submittedName>
        <fullName evidence="1">Cation transport protein chaC</fullName>
    </submittedName>
</protein>
<evidence type="ECO:0000313" key="1">
    <source>
        <dbReference type="EMBL" id="OTP76043.1"/>
    </source>
</evidence>
<dbReference type="Proteomes" id="UP000194546">
    <property type="component" value="Unassembled WGS sequence"/>
</dbReference>
<accession>A0A242MXJ7</accession>
<name>A0A242MXJ7_CABSO</name>
<proteinExistence type="predicted"/>